<feature type="domain" description="PIN" evidence="1">
    <location>
        <begin position="3"/>
        <end position="132"/>
    </location>
</feature>
<dbReference type="CDD" id="cd09874">
    <property type="entry name" value="PIN_MT3492-like"/>
    <property type="match status" value="1"/>
</dbReference>
<dbReference type="EMBL" id="JEMX01000104">
    <property type="protein sequence ID" value="EXI77319.1"/>
    <property type="molecule type" value="Genomic_DNA"/>
</dbReference>
<evidence type="ECO:0000313" key="3">
    <source>
        <dbReference type="Proteomes" id="UP000021816"/>
    </source>
</evidence>
<dbReference type="InterPro" id="IPR029060">
    <property type="entry name" value="PIN-like_dom_sf"/>
</dbReference>
<dbReference type="AlphaFoldDB" id="A0A011QEW5"/>
<dbReference type="PATRIC" id="fig|1454003.3.peg.3931"/>
<accession>A0A011QEW5</accession>
<dbReference type="Proteomes" id="UP000021816">
    <property type="component" value="Unassembled WGS sequence"/>
</dbReference>
<organism evidence="2 3">
    <name type="scientific">Candidatus Accumulibacter appositus</name>
    <dbReference type="NCBI Taxonomy" id="1454003"/>
    <lineage>
        <taxon>Bacteria</taxon>
        <taxon>Pseudomonadati</taxon>
        <taxon>Pseudomonadota</taxon>
        <taxon>Betaproteobacteria</taxon>
        <taxon>Candidatus Accumulibacter</taxon>
    </lineage>
</organism>
<dbReference type="Pfam" id="PF01850">
    <property type="entry name" value="PIN"/>
    <property type="match status" value="1"/>
</dbReference>
<evidence type="ECO:0000313" key="2">
    <source>
        <dbReference type="EMBL" id="EXI77319.1"/>
    </source>
</evidence>
<dbReference type="STRING" id="1454003.AW10_03871"/>
<comment type="caution">
    <text evidence="2">The sequence shown here is derived from an EMBL/GenBank/DDBJ whole genome shotgun (WGS) entry which is preliminary data.</text>
</comment>
<reference evidence="2 3" key="1">
    <citation type="submission" date="2014-02" db="EMBL/GenBank/DDBJ databases">
        <title>Expanding our view of genomic diversity in Candidatus Accumulibacter clades.</title>
        <authorList>
            <person name="Skennerton C.T."/>
            <person name="Barr J.J."/>
            <person name="Slater F.R."/>
            <person name="Bond P.L."/>
            <person name="Tyson G.W."/>
        </authorList>
    </citation>
    <scope>NUCLEOTIDE SEQUENCE [LARGE SCALE GENOMIC DNA]</scope>
    <source>
        <strain evidence="3">BA-92</strain>
    </source>
</reference>
<sequence>MLYLDTSFLAPLILEEATSEGVEEFFLDLSPGQLQISHWTRVEFASLVAREVRMGGLAEAEALLAIGQFDEIVAGSCQILVPGAVDYELAKSYVQNFATKLRAGDALHLAIANNHGATMLCTLDEGLLAAARLLQIPATKGIKP</sequence>
<gene>
    <name evidence="2" type="ORF">AW10_03871</name>
</gene>
<dbReference type="SUPFAM" id="SSF88723">
    <property type="entry name" value="PIN domain-like"/>
    <property type="match status" value="1"/>
</dbReference>
<name>A0A011QEW5_9PROT</name>
<dbReference type="InterPro" id="IPR002716">
    <property type="entry name" value="PIN_dom"/>
</dbReference>
<proteinExistence type="predicted"/>
<evidence type="ECO:0000259" key="1">
    <source>
        <dbReference type="Pfam" id="PF01850"/>
    </source>
</evidence>
<protein>
    <submittedName>
        <fullName evidence="2">Putative nucleic acid-binding protein</fullName>
    </submittedName>
</protein>
<dbReference type="Gene3D" id="3.40.50.1010">
    <property type="entry name" value="5'-nuclease"/>
    <property type="match status" value="1"/>
</dbReference>